<name>A0A679J6D7_9HYPH</name>
<proteinExistence type="predicted"/>
<evidence type="ECO:0000313" key="1">
    <source>
        <dbReference type="EMBL" id="CAA2101764.1"/>
    </source>
</evidence>
<accession>A0A679J6D7</accession>
<dbReference type="AlphaFoldDB" id="A0A679J6D7"/>
<evidence type="ECO:0008006" key="2">
    <source>
        <dbReference type="Google" id="ProtNLM"/>
    </source>
</evidence>
<organism evidence="1">
    <name type="scientific">Methylobacterium bullatum</name>
    <dbReference type="NCBI Taxonomy" id="570505"/>
    <lineage>
        <taxon>Bacteria</taxon>
        <taxon>Pseudomonadati</taxon>
        <taxon>Pseudomonadota</taxon>
        <taxon>Alphaproteobacteria</taxon>
        <taxon>Hyphomicrobiales</taxon>
        <taxon>Methylobacteriaceae</taxon>
        <taxon>Methylobacterium</taxon>
    </lineage>
</organism>
<gene>
    <name evidence="1" type="ORF">MBUL_01342</name>
</gene>
<protein>
    <recommendedName>
        <fullName evidence="2">Homogentisate 1,2-dioxygenase</fullName>
    </recommendedName>
</protein>
<reference evidence="1" key="1">
    <citation type="submission" date="2019-12" db="EMBL/GenBank/DDBJ databases">
        <authorList>
            <person name="Cremers G."/>
        </authorList>
    </citation>
    <scope>NUCLEOTIDE SEQUENCE</scope>
    <source>
        <strain evidence="1">Mbul1</strain>
    </source>
</reference>
<sequence length="177" mass="18553">MRRMLPIIAGLVLASGAGLDADRASAQQVADPAACTSFDWPILREQAWFEAPSLPRLDSGATLSAEMPGAVLALKPIAEADLPFVPSREPNPGTFGGNLRIPPVVTPGLYQVTLSDNAWIDVSQDGTTTRKPVASTMRPGCPGVSKSVRFQFGTTPILIIVSGAKSDSIKISVSPAE</sequence>
<dbReference type="EMBL" id="LR743504">
    <property type="protein sequence ID" value="CAA2101764.1"/>
    <property type="molecule type" value="Genomic_DNA"/>
</dbReference>